<dbReference type="InterPro" id="IPR000182">
    <property type="entry name" value="GNAT_dom"/>
</dbReference>
<dbReference type="EMBL" id="FORH01000001">
    <property type="protein sequence ID" value="SFI54119.1"/>
    <property type="molecule type" value="Genomic_DNA"/>
</dbReference>
<name>A0A1I3J1Q7_9RHOB</name>
<reference evidence="3" key="1">
    <citation type="submission" date="2016-10" db="EMBL/GenBank/DDBJ databases">
        <authorList>
            <person name="Varghese N."/>
            <person name="Submissions S."/>
        </authorList>
    </citation>
    <scope>NUCLEOTIDE SEQUENCE [LARGE SCALE GENOMIC DNA]</scope>
    <source>
        <strain evidence="3">DSM 26471</strain>
    </source>
</reference>
<dbReference type="STRING" id="588602.SAMN04487991_0207"/>
<evidence type="ECO:0000259" key="1">
    <source>
        <dbReference type="Pfam" id="PF00583"/>
    </source>
</evidence>
<gene>
    <name evidence="2" type="ORF">SAMN04487991_0207</name>
</gene>
<dbReference type="Proteomes" id="UP000199630">
    <property type="component" value="Unassembled WGS sequence"/>
</dbReference>
<proteinExistence type="predicted"/>
<dbReference type="RefSeq" id="WP_090055850.1">
    <property type="nucleotide sequence ID" value="NZ_FORH01000001.1"/>
</dbReference>
<organism evidence="2 3">
    <name type="scientific">Celeribacter neptunius</name>
    <dbReference type="NCBI Taxonomy" id="588602"/>
    <lineage>
        <taxon>Bacteria</taxon>
        <taxon>Pseudomonadati</taxon>
        <taxon>Pseudomonadota</taxon>
        <taxon>Alphaproteobacteria</taxon>
        <taxon>Rhodobacterales</taxon>
        <taxon>Roseobacteraceae</taxon>
        <taxon>Celeribacter</taxon>
    </lineage>
</organism>
<feature type="domain" description="N-acetyltransferase" evidence="1">
    <location>
        <begin position="25"/>
        <end position="93"/>
    </location>
</feature>
<accession>A0A1I3J1Q7</accession>
<keyword evidence="3" id="KW-1185">Reference proteome</keyword>
<dbReference type="SUPFAM" id="SSF55729">
    <property type="entry name" value="Acyl-CoA N-acyltransferases (Nat)"/>
    <property type="match status" value="1"/>
</dbReference>
<dbReference type="GO" id="GO:0016747">
    <property type="term" value="F:acyltransferase activity, transferring groups other than amino-acyl groups"/>
    <property type="evidence" value="ECO:0007669"/>
    <property type="project" value="InterPro"/>
</dbReference>
<protein>
    <recommendedName>
        <fullName evidence="1">N-acetyltransferase domain-containing protein</fullName>
    </recommendedName>
</protein>
<dbReference type="CDD" id="cd04301">
    <property type="entry name" value="NAT_SF"/>
    <property type="match status" value="1"/>
</dbReference>
<dbReference type="AlphaFoldDB" id="A0A1I3J1Q7"/>
<evidence type="ECO:0000313" key="2">
    <source>
        <dbReference type="EMBL" id="SFI54119.1"/>
    </source>
</evidence>
<sequence length="143" mass="16099">MLEILHAIGPNSWVASHDPVARREAMQELFFDHPVCPEETGEDWPEDRELYSEMVIVDGNRLVGTAMLVVDPEREDRPARIWGMGVLPEYRTEFVIRTLEEALITAGYLDPAYAFIEATDGMLVPNPYSDMPGLIQVGDPRAV</sequence>
<dbReference type="Gene3D" id="3.40.630.30">
    <property type="match status" value="1"/>
</dbReference>
<dbReference type="Pfam" id="PF00583">
    <property type="entry name" value="Acetyltransf_1"/>
    <property type="match status" value="1"/>
</dbReference>
<evidence type="ECO:0000313" key="3">
    <source>
        <dbReference type="Proteomes" id="UP000199630"/>
    </source>
</evidence>
<dbReference type="OrthoDB" id="7874186at2"/>
<dbReference type="InterPro" id="IPR016181">
    <property type="entry name" value="Acyl_CoA_acyltransferase"/>
</dbReference>